<name>A0A5J5IZM5_9MICO</name>
<feature type="domain" description="AMP-dependent synthetase/ligase" evidence="4">
    <location>
        <begin position="58"/>
        <end position="245"/>
    </location>
</feature>
<sequence>MVPISATDPIEAVATLLAVRAASGIGIITDDRSGPDRRARALLCSGTAEAAAVRQAPQSIDGRPAWASFTSGSSGSPRLLLRTDRSWADSFPAVGSLLALDGDDTVLLPAPLSSSLSLFSVAHAAATGIPLRFPAHAALVAEDITDATITHTTPHGLRAIIELIEGGSAHRLRAALVGGDALDRGLRDRAESHGIRTIAYYGAAELSFVAIDVDGRGHRPFPGVDVQIRDGELWVRSPYLALGYLGADGGAFRHDSDGWATVGDRAAFAGARSSSGDDGPRIVLRGRRDAAIQTSSATVIPADVEAALRAVDGVQDAVAFAIPHSRAGSLVGVTVQFAAHGAPLTSADLRDRVRSMLTLTHLPRRWFVSPELPRTPSGKPERSRIRDEALSGRTARLD</sequence>
<dbReference type="InterPro" id="IPR000873">
    <property type="entry name" value="AMP-dep_synth/lig_dom"/>
</dbReference>
<evidence type="ECO:0000313" key="6">
    <source>
        <dbReference type="EMBL" id="KAA9105101.1"/>
    </source>
</evidence>
<protein>
    <submittedName>
        <fullName evidence="6">Long-chain fatty acid--CoA ligase</fullName>
    </submittedName>
</protein>
<dbReference type="InterPro" id="IPR025110">
    <property type="entry name" value="AMP-bd_C"/>
</dbReference>
<dbReference type="AlphaFoldDB" id="A0A5J5IZM5"/>
<dbReference type="SUPFAM" id="SSF56801">
    <property type="entry name" value="Acetyl-CoA synthetase-like"/>
    <property type="match status" value="1"/>
</dbReference>
<evidence type="ECO:0000313" key="7">
    <source>
        <dbReference type="Proteomes" id="UP000325827"/>
    </source>
</evidence>
<comment type="caution">
    <text evidence="6">The sequence shown here is derived from an EMBL/GenBank/DDBJ whole genome shotgun (WGS) entry which is preliminary data.</text>
</comment>
<keyword evidence="2 6" id="KW-0436">Ligase</keyword>
<accession>A0A5J5IZM5</accession>
<dbReference type="EMBL" id="VYSA01000006">
    <property type="protein sequence ID" value="KAA9105101.1"/>
    <property type="molecule type" value="Genomic_DNA"/>
</dbReference>
<feature type="compositionally biased region" description="Basic and acidic residues" evidence="3">
    <location>
        <begin position="379"/>
        <end position="398"/>
    </location>
</feature>
<dbReference type="Pfam" id="PF00501">
    <property type="entry name" value="AMP-binding"/>
    <property type="match status" value="1"/>
</dbReference>
<organism evidence="6 7">
    <name type="scientific">Microbacterium rhizomatis</name>
    <dbReference type="NCBI Taxonomy" id="1631477"/>
    <lineage>
        <taxon>Bacteria</taxon>
        <taxon>Bacillati</taxon>
        <taxon>Actinomycetota</taxon>
        <taxon>Actinomycetes</taxon>
        <taxon>Micrococcales</taxon>
        <taxon>Microbacteriaceae</taxon>
        <taxon>Microbacterium</taxon>
    </lineage>
</organism>
<reference evidence="7" key="1">
    <citation type="submission" date="2019-09" db="EMBL/GenBank/DDBJ databases">
        <title>Mumia zhuanghuii sp. nov. isolated from the intestinal contents of plateau pika (Ochotona curzoniae) in the Qinghai-Tibet plateau of China.</title>
        <authorList>
            <person name="Tian Z."/>
        </authorList>
    </citation>
    <scope>NUCLEOTIDE SEQUENCE [LARGE SCALE GENOMIC DNA]</scope>
    <source>
        <strain evidence="7">JCM 30598</strain>
    </source>
</reference>
<evidence type="ECO:0000259" key="4">
    <source>
        <dbReference type="Pfam" id="PF00501"/>
    </source>
</evidence>
<feature type="region of interest" description="Disordered" evidence="3">
    <location>
        <begin position="370"/>
        <end position="398"/>
    </location>
</feature>
<proteinExistence type="inferred from homology"/>
<dbReference type="Gene3D" id="3.30.300.30">
    <property type="match status" value="1"/>
</dbReference>
<keyword evidence="7" id="KW-1185">Reference proteome</keyword>
<evidence type="ECO:0000256" key="1">
    <source>
        <dbReference type="ARBA" id="ARBA00006432"/>
    </source>
</evidence>
<dbReference type="InterPro" id="IPR045851">
    <property type="entry name" value="AMP-bd_C_sf"/>
</dbReference>
<dbReference type="Proteomes" id="UP000325827">
    <property type="component" value="Unassembled WGS sequence"/>
</dbReference>
<dbReference type="PANTHER" id="PTHR43201:SF5">
    <property type="entry name" value="MEDIUM-CHAIN ACYL-COA LIGASE ACSF2, MITOCHONDRIAL"/>
    <property type="match status" value="1"/>
</dbReference>
<evidence type="ECO:0000256" key="3">
    <source>
        <dbReference type="SAM" id="MobiDB-lite"/>
    </source>
</evidence>
<feature type="domain" description="AMP-binding enzyme C-terminal" evidence="5">
    <location>
        <begin position="304"/>
        <end position="379"/>
    </location>
</feature>
<evidence type="ECO:0000256" key="2">
    <source>
        <dbReference type="ARBA" id="ARBA00022598"/>
    </source>
</evidence>
<comment type="similarity">
    <text evidence="1">Belongs to the ATP-dependent AMP-binding enzyme family.</text>
</comment>
<dbReference type="Gene3D" id="3.40.50.12780">
    <property type="entry name" value="N-terminal domain of ligase-like"/>
    <property type="match status" value="1"/>
</dbReference>
<dbReference type="GO" id="GO:0006631">
    <property type="term" value="P:fatty acid metabolic process"/>
    <property type="evidence" value="ECO:0007669"/>
    <property type="project" value="TreeGrafter"/>
</dbReference>
<gene>
    <name evidence="6" type="ORF">F6B43_18775</name>
</gene>
<evidence type="ECO:0000259" key="5">
    <source>
        <dbReference type="Pfam" id="PF13193"/>
    </source>
</evidence>
<dbReference type="Pfam" id="PF13193">
    <property type="entry name" value="AMP-binding_C"/>
    <property type="match status" value="1"/>
</dbReference>
<dbReference type="PANTHER" id="PTHR43201">
    <property type="entry name" value="ACYL-COA SYNTHETASE"/>
    <property type="match status" value="1"/>
</dbReference>
<dbReference type="GO" id="GO:0031956">
    <property type="term" value="F:medium-chain fatty acid-CoA ligase activity"/>
    <property type="evidence" value="ECO:0007669"/>
    <property type="project" value="TreeGrafter"/>
</dbReference>
<dbReference type="InterPro" id="IPR042099">
    <property type="entry name" value="ANL_N_sf"/>
</dbReference>
<dbReference type="OrthoDB" id="5240965at2"/>